<evidence type="ECO:0000256" key="4">
    <source>
        <dbReference type="ARBA" id="ARBA00022827"/>
    </source>
</evidence>
<dbReference type="InterPro" id="IPR006089">
    <property type="entry name" value="Acyl-CoA_DH_CS"/>
</dbReference>
<dbReference type="SUPFAM" id="SSF47203">
    <property type="entry name" value="Acyl-CoA dehydrogenase C-terminal domain-like"/>
    <property type="match status" value="1"/>
</dbReference>
<dbReference type="Pfam" id="PF02770">
    <property type="entry name" value="Acyl-CoA_dh_M"/>
    <property type="match status" value="1"/>
</dbReference>
<dbReference type="PANTHER" id="PTHR42707">
    <property type="entry name" value="ACYL-COA DEHYDROGENASE"/>
    <property type="match status" value="1"/>
</dbReference>
<dbReference type="InterPro" id="IPR036250">
    <property type="entry name" value="AcylCo_DH-like_C"/>
</dbReference>
<dbReference type="Pfam" id="PF00441">
    <property type="entry name" value="Acyl-CoA_dh_1"/>
    <property type="match status" value="1"/>
</dbReference>
<evidence type="ECO:0000313" key="10">
    <source>
        <dbReference type="EMBL" id="THF62950.1"/>
    </source>
</evidence>
<dbReference type="InterPro" id="IPR006091">
    <property type="entry name" value="Acyl-CoA_Oxase/DH_mid-dom"/>
</dbReference>
<evidence type="ECO:0000259" key="7">
    <source>
        <dbReference type="Pfam" id="PF00441"/>
    </source>
</evidence>
<feature type="region of interest" description="Disordered" evidence="6">
    <location>
        <begin position="182"/>
        <end position="201"/>
    </location>
</feature>
<evidence type="ECO:0000256" key="2">
    <source>
        <dbReference type="ARBA" id="ARBA00009347"/>
    </source>
</evidence>
<dbReference type="AlphaFoldDB" id="A0A4S4AT55"/>
<dbReference type="Proteomes" id="UP000308430">
    <property type="component" value="Unassembled WGS sequence"/>
</dbReference>
<evidence type="ECO:0000313" key="11">
    <source>
        <dbReference type="Proteomes" id="UP000308430"/>
    </source>
</evidence>
<proteinExistence type="inferred from homology"/>
<keyword evidence="11" id="KW-1185">Reference proteome</keyword>
<organism evidence="10 11">
    <name type="scientific">Pseudothauera nasutitermitis</name>
    <dbReference type="NCBI Taxonomy" id="2565930"/>
    <lineage>
        <taxon>Bacteria</taxon>
        <taxon>Pseudomonadati</taxon>
        <taxon>Pseudomonadota</taxon>
        <taxon>Betaproteobacteria</taxon>
        <taxon>Rhodocyclales</taxon>
        <taxon>Zoogloeaceae</taxon>
        <taxon>Pseudothauera</taxon>
    </lineage>
</organism>
<dbReference type="EMBL" id="SSOC01000006">
    <property type="protein sequence ID" value="THF62950.1"/>
    <property type="molecule type" value="Genomic_DNA"/>
</dbReference>
<dbReference type="SUPFAM" id="SSF56645">
    <property type="entry name" value="Acyl-CoA dehydrogenase NM domain-like"/>
    <property type="match status" value="1"/>
</dbReference>
<dbReference type="GO" id="GO:0008470">
    <property type="term" value="F:3-methylbutanoyl-CoA dehydrogenase activity"/>
    <property type="evidence" value="ECO:0007669"/>
    <property type="project" value="UniProtKB-EC"/>
</dbReference>
<keyword evidence="4 5" id="KW-0274">FAD</keyword>
<evidence type="ECO:0000256" key="6">
    <source>
        <dbReference type="SAM" id="MobiDB-lite"/>
    </source>
</evidence>
<dbReference type="EC" id="1.3.8.4" evidence="10"/>
<dbReference type="OrthoDB" id="9771038at2"/>
<evidence type="ECO:0000259" key="8">
    <source>
        <dbReference type="Pfam" id="PF02770"/>
    </source>
</evidence>
<dbReference type="InterPro" id="IPR009075">
    <property type="entry name" value="AcylCo_DH/oxidase_C"/>
</dbReference>
<dbReference type="PROSITE" id="PS00073">
    <property type="entry name" value="ACYL_COA_DH_2"/>
    <property type="match status" value="1"/>
</dbReference>
<sequence>MWTTHEVFNQVPPLADYNLFSGDLALREALADEGGGEHAPALRAYGERLGRAATLALGEAANQQAPRLITHDARGHRVDRVDHAPAWHELMTLLHAQGVHGPAWLDARPGAHVARAAAFYLHGQVEAGSLCPVTMTFAALPLLRREAALWAQLGTLFGACEYDPRDLPLAEKRGLNVGMGLTEKQGGSDLRGTTTHARAQGAGGRGGAYALVGHKWFYSAPASDAHLVLARADDALSCFYVPRWRPDGTRNTVRIQRLKDKLGNRSNASGEVEFHDALGILIGEPGRGIPVLIEMAAQTRLDCVLGSAALMRRALAEALHHARHRHAFGRALGEHAAMRNVLADLALESEAATRLALHLAAAVEDEGRSDARGALARARRRVLTPAAKFWVCKRATAFVAECMEVHGGNGYVEESPLPRLLREAPVNSIWEGSGNVMCLDVLRAVAREPEGTALLLDDLAQGCASERMLRGALDELRERLHGAPDEWSARDSAARLVLLTQAVLLRRHAPQAVADAFIASRFSRPAGQVPGLLADPALAEPLLARAWTDGTG</sequence>
<dbReference type="InterPro" id="IPR009100">
    <property type="entry name" value="AcylCoA_DH/oxidase_NM_dom_sf"/>
</dbReference>
<reference evidence="10 11" key="1">
    <citation type="submission" date="2019-04" db="EMBL/GenBank/DDBJ databases">
        <title>Azoarcus nasutitermitis sp. nov. isolated from termite nest.</title>
        <authorList>
            <person name="Lin S.-Y."/>
            <person name="Hameed A."/>
            <person name="Hsu Y.-H."/>
            <person name="Young C.-C."/>
        </authorList>
    </citation>
    <scope>NUCLEOTIDE SEQUENCE [LARGE SCALE GENOMIC DNA]</scope>
    <source>
        <strain evidence="10 11">CC-YHH838</strain>
    </source>
</reference>
<dbReference type="Pfam" id="PF18158">
    <property type="entry name" value="AidB_N"/>
    <property type="match status" value="1"/>
</dbReference>
<accession>A0A4S4AT55</accession>
<feature type="domain" description="Acyl-CoA oxidase/dehydrogenase middle" evidence="8">
    <location>
        <begin position="179"/>
        <end position="276"/>
    </location>
</feature>
<dbReference type="NCBIfam" id="NF008594">
    <property type="entry name" value="PRK11561.1"/>
    <property type="match status" value="1"/>
</dbReference>
<dbReference type="InterPro" id="IPR052904">
    <property type="entry name" value="Acyl-CoA_dehydrogenase-like"/>
</dbReference>
<protein>
    <submittedName>
        <fullName evidence="10">Isovaleryl-CoA dehydrogenase</fullName>
        <ecNumber evidence="10">1.3.8.4</ecNumber>
    </submittedName>
</protein>
<dbReference type="RefSeq" id="WP_136349431.1">
    <property type="nucleotide sequence ID" value="NZ_SSOC01000006.1"/>
</dbReference>
<dbReference type="Gene3D" id="2.40.110.20">
    <property type="match status" value="1"/>
</dbReference>
<keyword evidence="3 5" id="KW-0285">Flavoprotein</keyword>
<keyword evidence="5 10" id="KW-0560">Oxidoreductase</keyword>
<dbReference type="Gene3D" id="1.20.140.10">
    <property type="entry name" value="Butyryl-CoA Dehydrogenase, subunit A, domain 3"/>
    <property type="match status" value="1"/>
</dbReference>
<dbReference type="Gene3D" id="6.10.250.600">
    <property type="match status" value="1"/>
</dbReference>
<name>A0A4S4AT55_9RHOO</name>
<evidence type="ECO:0000256" key="3">
    <source>
        <dbReference type="ARBA" id="ARBA00022630"/>
    </source>
</evidence>
<comment type="caution">
    <text evidence="10">The sequence shown here is derived from an EMBL/GenBank/DDBJ whole genome shotgun (WGS) entry which is preliminary data.</text>
</comment>
<dbReference type="InterPro" id="IPR041504">
    <property type="entry name" value="AidB_N"/>
</dbReference>
<evidence type="ECO:0000256" key="1">
    <source>
        <dbReference type="ARBA" id="ARBA00001974"/>
    </source>
</evidence>
<comment type="similarity">
    <text evidence="2 5">Belongs to the acyl-CoA dehydrogenase family.</text>
</comment>
<feature type="compositionally biased region" description="Low complexity" evidence="6">
    <location>
        <begin position="191"/>
        <end position="200"/>
    </location>
</feature>
<gene>
    <name evidence="10" type="ORF">E6C76_16945</name>
</gene>
<feature type="domain" description="Adaptive response protein AidB N-terminal" evidence="9">
    <location>
        <begin position="9"/>
        <end position="164"/>
    </location>
</feature>
<evidence type="ECO:0000256" key="5">
    <source>
        <dbReference type="RuleBase" id="RU362125"/>
    </source>
</evidence>
<dbReference type="PANTHER" id="PTHR42707:SF3">
    <property type="entry name" value="ACYL-COA DEHYDROGENASE AIDB-RELATED"/>
    <property type="match status" value="1"/>
</dbReference>
<comment type="cofactor">
    <cofactor evidence="1 5">
        <name>FAD</name>
        <dbReference type="ChEBI" id="CHEBI:57692"/>
    </cofactor>
</comment>
<evidence type="ECO:0000259" key="9">
    <source>
        <dbReference type="Pfam" id="PF18158"/>
    </source>
</evidence>
<feature type="domain" description="Acyl-CoA dehydrogenase/oxidase C-terminal" evidence="7">
    <location>
        <begin position="286"/>
        <end position="445"/>
    </location>
</feature>